<dbReference type="GO" id="GO:0032585">
    <property type="term" value="C:multivesicular body membrane"/>
    <property type="evidence" value="ECO:0007669"/>
    <property type="project" value="UniProtKB-SubCell"/>
</dbReference>
<keyword evidence="14" id="KW-0443">Lipid metabolism</keyword>
<dbReference type="PANTHER" id="PTHR47175">
    <property type="entry name" value="LIPASE ATG15-RELATED"/>
    <property type="match status" value="1"/>
</dbReference>
<evidence type="ECO:0000256" key="3">
    <source>
        <dbReference type="ARBA" id="ARBA00004343"/>
    </source>
</evidence>
<keyword evidence="10" id="KW-0442">Lipid degradation</keyword>
<proteinExistence type="inferred from homology"/>
<evidence type="ECO:0000256" key="14">
    <source>
        <dbReference type="ARBA" id="ARBA00023098"/>
    </source>
</evidence>
<protein>
    <recommendedName>
        <fullName evidence="6">triacylglycerol lipase</fullName>
        <ecNumber evidence="6">3.1.1.3</ecNumber>
    </recommendedName>
    <alternativeName>
        <fullName evidence="18">Autophagy-related protein 15</fullName>
    </alternativeName>
</protein>
<dbReference type="InterPro" id="IPR002921">
    <property type="entry name" value="Fungal_lipase-type"/>
</dbReference>
<evidence type="ECO:0000256" key="4">
    <source>
        <dbReference type="ARBA" id="ARBA00010701"/>
    </source>
</evidence>
<accession>G4TFI4</accession>
<dbReference type="GO" id="GO:0004806">
    <property type="term" value="F:triacylglycerol lipase activity"/>
    <property type="evidence" value="ECO:0007669"/>
    <property type="project" value="UniProtKB-EC"/>
</dbReference>
<dbReference type="InParanoid" id="G4TFI4"/>
<evidence type="ECO:0000256" key="9">
    <source>
        <dbReference type="ARBA" id="ARBA00022801"/>
    </source>
</evidence>
<dbReference type="OrthoDB" id="58570at2759"/>
<evidence type="ECO:0000256" key="17">
    <source>
        <dbReference type="ARBA" id="ARBA00024663"/>
    </source>
</evidence>
<evidence type="ECO:0000256" key="15">
    <source>
        <dbReference type="ARBA" id="ARBA00023136"/>
    </source>
</evidence>
<dbReference type="Proteomes" id="UP000007148">
    <property type="component" value="Unassembled WGS sequence"/>
</dbReference>
<evidence type="ECO:0000256" key="18">
    <source>
        <dbReference type="ARBA" id="ARBA00029828"/>
    </source>
</evidence>
<comment type="caution">
    <text evidence="21">The sequence shown here is derived from an EMBL/GenBank/DDBJ whole genome shotgun (WGS) entry which is preliminary data.</text>
</comment>
<keyword evidence="9" id="KW-0378">Hydrolase</keyword>
<comment type="function">
    <text evidence="17">Lipase which is essential for lysis of subvacuolar cytoplasm to vacuole targeted bodies and intravacuolar autophagic bodies. Involved in the lysis of intravacuolar multivesicular body (MVB) vesicles. The intravacuolar membrane disintegration by ATG15 is critical to life span extension.</text>
</comment>
<dbReference type="GO" id="GO:0006660">
    <property type="term" value="P:phosphatidylserine catabolic process"/>
    <property type="evidence" value="ECO:0007669"/>
    <property type="project" value="TreeGrafter"/>
</dbReference>
<dbReference type="OMA" id="ECLENSI"/>
<comment type="subcellular location">
    <subcellularLocation>
        <location evidence="3">Endosome</location>
        <location evidence="3">Multivesicular body membrane</location>
        <topology evidence="3">Single-pass type II membrane protein</topology>
    </subcellularLocation>
    <subcellularLocation>
        <location evidence="2">Prevacuolar compartment membrane</location>
        <topology evidence="2">Single-pass type II membrane protein</topology>
    </subcellularLocation>
</comment>
<evidence type="ECO:0000256" key="11">
    <source>
        <dbReference type="ARBA" id="ARBA00022968"/>
    </source>
</evidence>
<organism evidence="21 22">
    <name type="scientific">Serendipita indica (strain DSM 11827)</name>
    <name type="common">Root endophyte fungus</name>
    <name type="synonym">Piriformospora indica</name>
    <dbReference type="NCBI Taxonomy" id="1109443"/>
    <lineage>
        <taxon>Eukaryota</taxon>
        <taxon>Fungi</taxon>
        <taxon>Dikarya</taxon>
        <taxon>Basidiomycota</taxon>
        <taxon>Agaricomycotina</taxon>
        <taxon>Agaricomycetes</taxon>
        <taxon>Sebacinales</taxon>
        <taxon>Serendipitaceae</taxon>
        <taxon>Serendipita</taxon>
    </lineage>
</organism>
<dbReference type="AlphaFoldDB" id="G4TFI4"/>
<evidence type="ECO:0000313" key="21">
    <source>
        <dbReference type="EMBL" id="CCA70065.1"/>
    </source>
</evidence>
<evidence type="ECO:0000256" key="6">
    <source>
        <dbReference type="ARBA" id="ARBA00013279"/>
    </source>
</evidence>
<dbReference type="Pfam" id="PF01764">
    <property type="entry name" value="Lipase_3"/>
    <property type="match status" value="1"/>
</dbReference>
<dbReference type="STRING" id="1109443.G4TFI4"/>
<evidence type="ECO:0000313" key="22">
    <source>
        <dbReference type="Proteomes" id="UP000007148"/>
    </source>
</evidence>
<keyword evidence="15" id="KW-0472">Membrane</keyword>
<evidence type="ECO:0000256" key="2">
    <source>
        <dbReference type="ARBA" id="ARBA00004270"/>
    </source>
</evidence>
<sequence length="425" mass="47175">MRLPKGLLVGLWPWAVNDAQTPEALPPSTPIPASSKLSFTLRHIHGHRGSQVALKDISPSDLVRIQTSNPDYQTTFDIPPVRVKTYKPREQAQFFRVREASVRRAWMQRRGFPISVLDKEEVVVWDEWEVPGPNTGDRETLRTLAKMTWNAYIPPDDGQWYDLGEDWGTTMPFGWEPDADGLRGHVFVTSNNDTVVVSIKGTSAGAFGGGGPTVGNDKLNDNLLFSCCCARVGPTWSPVCGCFGGRNRLFYPVGTNLYNNITYMYPNANIWFTGHSLGGSLSGLLGVTFGSPVVSFESPGDRMPARRLHLPKPPDLQHITHIFHTADPIPMGTCNGVLSSCAIAGFAMESRCHVGKKRLYDTVSRYGWSQDVRTHRIGVIIDKLLAEDWEEGKPVPDETSDGEDCEQQECYSWEYGDFNLSLASP</sequence>
<dbReference type="GO" id="GO:0004620">
    <property type="term" value="F:phospholipase activity"/>
    <property type="evidence" value="ECO:0007669"/>
    <property type="project" value="TreeGrafter"/>
</dbReference>
<dbReference type="PANTHER" id="PTHR47175:SF2">
    <property type="entry name" value="LIPASE ATG15-RELATED"/>
    <property type="match status" value="1"/>
</dbReference>
<dbReference type="EC" id="3.1.1.3" evidence="6"/>
<dbReference type="InterPro" id="IPR029058">
    <property type="entry name" value="AB_hydrolase_fold"/>
</dbReference>
<evidence type="ECO:0000256" key="10">
    <source>
        <dbReference type="ARBA" id="ARBA00022963"/>
    </source>
</evidence>
<dbReference type="eggNOG" id="KOG4540">
    <property type="taxonomic scope" value="Eukaryota"/>
</dbReference>
<evidence type="ECO:0000259" key="20">
    <source>
        <dbReference type="Pfam" id="PF01764"/>
    </source>
</evidence>
<dbReference type="GO" id="GO:0034496">
    <property type="term" value="P:multivesicular body membrane disassembly"/>
    <property type="evidence" value="ECO:0007669"/>
    <property type="project" value="TreeGrafter"/>
</dbReference>
<gene>
    <name evidence="21" type="ORF">PIIN_04005</name>
</gene>
<dbReference type="FunCoup" id="G4TFI4">
    <property type="interactions" value="59"/>
</dbReference>
<evidence type="ECO:0000256" key="1">
    <source>
        <dbReference type="ARBA" id="ARBA00001024"/>
    </source>
</evidence>
<evidence type="ECO:0000256" key="13">
    <source>
        <dbReference type="ARBA" id="ARBA00023006"/>
    </source>
</evidence>
<keyword evidence="13" id="KW-0072">Autophagy</keyword>
<evidence type="ECO:0000256" key="7">
    <source>
        <dbReference type="ARBA" id="ARBA00022692"/>
    </source>
</evidence>
<dbReference type="GO" id="GO:0034727">
    <property type="term" value="P:piecemeal microautophagy of the nucleus"/>
    <property type="evidence" value="ECO:0007669"/>
    <property type="project" value="TreeGrafter"/>
</dbReference>
<comment type="similarity">
    <text evidence="4">Belongs to the AB hydrolase superfamily. Lipase family.</text>
</comment>
<keyword evidence="7" id="KW-0812">Transmembrane</keyword>
<keyword evidence="12" id="KW-1133">Transmembrane helix</keyword>
<dbReference type="SUPFAM" id="SSF53474">
    <property type="entry name" value="alpha/beta-Hydrolases"/>
    <property type="match status" value="1"/>
</dbReference>
<name>G4TFI4_SERID</name>
<keyword evidence="16" id="KW-0325">Glycoprotein</keyword>
<dbReference type="EMBL" id="CAFZ01000071">
    <property type="protein sequence ID" value="CCA70065.1"/>
    <property type="molecule type" value="Genomic_DNA"/>
</dbReference>
<comment type="subunit">
    <text evidence="5">Binds to both phosphatidylinositol (PI) and phosphatidylinositol 3,5-bisphosphate (PIP2).</text>
</comment>
<dbReference type="GO" id="GO:0005775">
    <property type="term" value="C:vacuolar lumen"/>
    <property type="evidence" value="ECO:0007669"/>
    <property type="project" value="TreeGrafter"/>
</dbReference>
<comment type="catalytic activity">
    <reaction evidence="1">
        <text>a triacylglycerol + H2O = a diacylglycerol + a fatty acid + H(+)</text>
        <dbReference type="Rhea" id="RHEA:12044"/>
        <dbReference type="ChEBI" id="CHEBI:15377"/>
        <dbReference type="ChEBI" id="CHEBI:15378"/>
        <dbReference type="ChEBI" id="CHEBI:17855"/>
        <dbReference type="ChEBI" id="CHEBI:18035"/>
        <dbReference type="ChEBI" id="CHEBI:28868"/>
        <dbReference type="EC" id="3.1.1.3"/>
    </reaction>
</comment>
<keyword evidence="19" id="KW-0732">Signal</keyword>
<dbReference type="Gene3D" id="3.40.50.1820">
    <property type="entry name" value="alpha/beta hydrolase"/>
    <property type="match status" value="1"/>
</dbReference>
<evidence type="ECO:0000256" key="8">
    <source>
        <dbReference type="ARBA" id="ARBA00022753"/>
    </source>
</evidence>
<dbReference type="HOGENOM" id="CLU_028295_1_1_1"/>
<reference evidence="21 22" key="1">
    <citation type="journal article" date="2011" name="PLoS Pathog.">
        <title>Endophytic Life Strategies Decoded by Genome and Transcriptome Analyses of the Mutualistic Root Symbiont Piriformospora indica.</title>
        <authorList>
            <person name="Zuccaro A."/>
            <person name="Lahrmann U."/>
            <person name="Guldener U."/>
            <person name="Langen G."/>
            <person name="Pfiffi S."/>
            <person name="Biedenkopf D."/>
            <person name="Wong P."/>
            <person name="Samans B."/>
            <person name="Grimm C."/>
            <person name="Basiewicz M."/>
            <person name="Murat C."/>
            <person name="Martin F."/>
            <person name="Kogel K.H."/>
        </authorList>
    </citation>
    <scope>NUCLEOTIDE SEQUENCE [LARGE SCALE GENOMIC DNA]</scope>
    <source>
        <strain evidence="21 22">DSM 11827</strain>
    </source>
</reference>
<evidence type="ECO:0000256" key="19">
    <source>
        <dbReference type="SAM" id="SignalP"/>
    </source>
</evidence>
<keyword evidence="22" id="KW-1185">Reference proteome</keyword>
<evidence type="ECO:0000256" key="16">
    <source>
        <dbReference type="ARBA" id="ARBA00023180"/>
    </source>
</evidence>
<evidence type="ECO:0000256" key="12">
    <source>
        <dbReference type="ARBA" id="ARBA00022989"/>
    </source>
</evidence>
<keyword evidence="11" id="KW-0735">Signal-anchor</keyword>
<evidence type="ECO:0000256" key="5">
    <source>
        <dbReference type="ARBA" id="ARBA00011137"/>
    </source>
</evidence>
<dbReference type="GO" id="GO:0046461">
    <property type="term" value="P:neutral lipid catabolic process"/>
    <property type="evidence" value="ECO:0007669"/>
    <property type="project" value="TreeGrafter"/>
</dbReference>
<feature type="signal peptide" evidence="19">
    <location>
        <begin position="1"/>
        <end position="19"/>
    </location>
</feature>
<keyword evidence="8" id="KW-0967">Endosome</keyword>
<dbReference type="InterPro" id="IPR050805">
    <property type="entry name" value="ATG15_Lipase"/>
</dbReference>
<feature type="domain" description="Fungal lipase-type" evidence="20">
    <location>
        <begin position="261"/>
        <end position="287"/>
    </location>
</feature>
<feature type="chain" id="PRO_5003469069" description="triacylglycerol lipase" evidence="19">
    <location>
        <begin position="20"/>
        <end position="425"/>
    </location>
</feature>